<keyword evidence="1 4" id="KW-0889">Transcription antitermination</keyword>
<dbReference type="GO" id="GO:0032784">
    <property type="term" value="P:regulation of DNA-templated transcription elongation"/>
    <property type="evidence" value="ECO:0007669"/>
    <property type="project" value="InterPro"/>
</dbReference>
<evidence type="ECO:0000259" key="8">
    <source>
        <dbReference type="SMART" id="SM00739"/>
    </source>
</evidence>
<dbReference type="InterPro" id="IPR006645">
    <property type="entry name" value="NGN-like_dom"/>
</dbReference>
<evidence type="ECO:0000256" key="3">
    <source>
        <dbReference type="ARBA" id="ARBA00023163"/>
    </source>
</evidence>
<evidence type="ECO:0000259" key="7">
    <source>
        <dbReference type="SMART" id="SM00738"/>
    </source>
</evidence>
<keyword evidence="3 4" id="KW-0804">Transcription</keyword>
<dbReference type="SMART" id="SM00738">
    <property type="entry name" value="NGN"/>
    <property type="match status" value="1"/>
</dbReference>
<evidence type="ECO:0000313" key="9">
    <source>
        <dbReference type="EMBL" id="VEU59797.1"/>
    </source>
</evidence>
<gene>
    <name evidence="4 9" type="primary">nusG</name>
    <name evidence="9" type="ORF">NCTC10166_00783</name>
</gene>
<dbReference type="InterPro" id="IPR014722">
    <property type="entry name" value="Rib_uL2_dom2"/>
</dbReference>
<dbReference type="InterPro" id="IPR043425">
    <property type="entry name" value="NusG-like"/>
</dbReference>
<dbReference type="Gene3D" id="2.30.30.30">
    <property type="match status" value="1"/>
</dbReference>
<dbReference type="InterPro" id="IPR047050">
    <property type="entry name" value="NGN"/>
</dbReference>
<organism evidence="9 10">
    <name type="scientific">Mesomycoplasma neurolyticum</name>
    <dbReference type="NCBI Taxonomy" id="2120"/>
    <lineage>
        <taxon>Bacteria</taxon>
        <taxon>Bacillati</taxon>
        <taxon>Mycoplasmatota</taxon>
        <taxon>Mycoplasmoidales</taxon>
        <taxon>Metamycoplasmataceae</taxon>
        <taxon>Mesomycoplasma</taxon>
    </lineage>
</organism>
<evidence type="ECO:0000256" key="1">
    <source>
        <dbReference type="ARBA" id="ARBA00022814"/>
    </source>
</evidence>
<dbReference type="Gene3D" id="3.30.70.940">
    <property type="entry name" value="NusG, N-terminal domain"/>
    <property type="match status" value="1"/>
</dbReference>
<evidence type="ECO:0000313" key="10">
    <source>
        <dbReference type="Proteomes" id="UP000289440"/>
    </source>
</evidence>
<accession>A0A449A6F3</accession>
<dbReference type="InterPro" id="IPR010216">
    <property type="entry name" value="Transcrpt_antiterm_NusG_myco"/>
</dbReference>
<dbReference type="CDD" id="cd06091">
    <property type="entry name" value="KOW_NusG"/>
    <property type="match status" value="1"/>
</dbReference>
<dbReference type="AlphaFoldDB" id="A0A449A6F3"/>
<comment type="similarity">
    <text evidence="4 6">Belongs to the NusG family.</text>
</comment>
<sequence length="193" mass="22263">MENNTFFKWYMVSTISGKEEKVIESLRNVVSSEMLEDICQEIKMFVRPHLTLKELQKRALGQEFKVKKENLYKGYIFIKIHMTDKAWFLIRNTQYVTGLVGSSGKGAKPTPLSQKQIDKMFKKELEEWKKYDMGIIDSPFKPGSIVEIIEGPFKGEEGPIIEVDDKEQTALVSLEIFGKKTPTKVSHNILKLK</sequence>
<dbReference type="SMART" id="SM00739">
    <property type="entry name" value="KOW"/>
    <property type="match status" value="1"/>
</dbReference>
<dbReference type="GO" id="GO:0006353">
    <property type="term" value="P:DNA-templated transcription termination"/>
    <property type="evidence" value="ECO:0007669"/>
    <property type="project" value="UniProtKB-UniRule"/>
</dbReference>
<dbReference type="SUPFAM" id="SSF82679">
    <property type="entry name" value="N-utilization substance G protein NusG, N-terminal domain"/>
    <property type="match status" value="1"/>
</dbReference>
<dbReference type="InterPro" id="IPR036735">
    <property type="entry name" value="NGN_dom_sf"/>
</dbReference>
<proteinExistence type="inferred from homology"/>
<dbReference type="Proteomes" id="UP000289440">
    <property type="component" value="Chromosome"/>
</dbReference>
<dbReference type="Pfam" id="PF02357">
    <property type="entry name" value="NusG"/>
    <property type="match status" value="1"/>
</dbReference>
<keyword evidence="4 6" id="KW-0806">Transcription termination</keyword>
<dbReference type="EMBL" id="LR214951">
    <property type="protein sequence ID" value="VEU59797.1"/>
    <property type="molecule type" value="Genomic_DNA"/>
</dbReference>
<keyword evidence="2 4" id="KW-0805">Transcription regulation</keyword>
<feature type="domain" description="NusG-like N-terminal" evidence="7">
    <location>
        <begin position="6"/>
        <end position="124"/>
    </location>
</feature>
<feature type="domain" description="KOW" evidence="8">
    <location>
        <begin position="139"/>
        <end position="166"/>
    </location>
</feature>
<dbReference type="SUPFAM" id="SSF50104">
    <property type="entry name" value="Translation proteins SH3-like domain"/>
    <property type="match status" value="1"/>
</dbReference>
<reference evidence="9 10" key="1">
    <citation type="submission" date="2019-01" db="EMBL/GenBank/DDBJ databases">
        <authorList>
            <consortium name="Pathogen Informatics"/>
        </authorList>
    </citation>
    <scope>NUCLEOTIDE SEQUENCE [LARGE SCALE GENOMIC DNA]</scope>
    <source>
        <strain evidence="9 10">NCTC10166</strain>
    </source>
</reference>
<evidence type="ECO:0000256" key="6">
    <source>
        <dbReference type="RuleBase" id="RU000538"/>
    </source>
</evidence>
<dbReference type="RefSeq" id="WP_129720163.1">
    <property type="nucleotide sequence ID" value="NZ_LR214951.1"/>
</dbReference>
<dbReference type="OrthoDB" id="9809075at2"/>
<dbReference type="PANTHER" id="PTHR30265:SF4">
    <property type="entry name" value="KOW MOTIF FAMILY PROTEIN, EXPRESSED"/>
    <property type="match status" value="1"/>
</dbReference>
<dbReference type="GO" id="GO:0006354">
    <property type="term" value="P:DNA-templated transcription elongation"/>
    <property type="evidence" value="ECO:0007669"/>
    <property type="project" value="UniProtKB-UniRule"/>
</dbReference>
<dbReference type="GO" id="GO:0031564">
    <property type="term" value="P:transcription antitermination"/>
    <property type="evidence" value="ECO:0007669"/>
    <property type="project" value="UniProtKB-UniRule"/>
</dbReference>
<comment type="function">
    <text evidence="4 6">Participates in transcription elongation, termination and antitermination.</text>
</comment>
<evidence type="ECO:0000256" key="5">
    <source>
        <dbReference type="NCBIfam" id="TIGR01956"/>
    </source>
</evidence>
<dbReference type="PANTHER" id="PTHR30265">
    <property type="entry name" value="RHO-INTERACTING TRANSCRIPTION TERMINATION FACTOR NUSG"/>
    <property type="match status" value="1"/>
</dbReference>
<dbReference type="InterPro" id="IPR005824">
    <property type="entry name" value="KOW"/>
</dbReference>
<dbReference type="Pfam" id="PF00467">
    <property type="entry name" value="KOW"/>
    <property type="match status" value="1"/>
</dbReference>
<keyword evidence="10" id="KW-1185">Reference proteome</keyword>
<name>A0A449A6F3_9BACT</name>
<protein>
    <recommendedName>
        <fullName evidence="4 5">Transcription termination/antitermination protein NusG</fullName>
    </recommendedName>
</protein>
<evidence type="ECO:0000256" key="2">
    <source>
        <dbReference type="ARBA" id="ARBA00023015"/>
    </source>
</evidence>
<dbReference type="PRINTS" id="PR00338">
    <property type="entry name" value="NUSGTNSCPFCT"/>
</dbReference>
<dbReference type="HAMAP" id="MF_00948">
    <property type="entry name" value="NusG"/>
    <property type="match status" value="1"/>
</dbReference>
<dbReference type="InterPro" id="IPR001062">
    <property type="entry name" value="Transcrpt_antiterm_NusG"/>
</dbReference>
<dbReference type="NCBIfam" id="TIGR01956">
    <property type="entry name" value="NusG_myco"/>
    <property type="match status" value="1"/>
</dbReference>
<dbReference type="InterPro" id="IPR008991">
    <property type="entry name" value="Translation_prot_SH3-like_sf"/>
</dbReference>
<dbReference type="CDD" id="cd09891">
    <property type="entry name" value="NGN_Bact_1"/>
    <property type="match status" value="1"/>
</dbReference>
<evidence type="ECO:0000256" key="4">
    <source>
        <dbReference type="HAMAP-Rule" id="MF_00948"/>
    </source>
</evidence>
<dbReference type="KEGG" id="mnu:NCTC10166_00783"/>